<dbReference type="Pfam" id="PF13855">
    <property type="entry name" value="LRR_8"/>
    <property type="match status" value="1"/>
</dbReference>
<organism evidence="3 4">
    <name type="scientific">Basidiobolus ranarum</name>
    <dbReference type="NCBI Taxonomy" id="34480"/>
    <lineage>
        <taxon>Eukaryota</taxon>
        <taxon>Fungi</taxon>
        <taxon>Fungi incertae sedis</taxon>
        <taxon>Zoopagomycota</taxon>
        <taxon>Entomophthoromycotina</taxon>
        <taxon>Basidiobolomycetes</taxon>
        <taxon>Basidiobolales</taxon>
        <taxon>Basidiobolaceae</taxon>
        <taxon>Basidiobolus</taxon>
    </lineage>
</organism>
<evidence type="ECO:0000313" key="3">
    <source>
        <dbReference type="EMBL" id="KAK9760506.1"/>
    </source>
</evidence>
<keyword evidence="2" id="KW-0677">Repeat</keyword>
<keyword evidence="4" id="KW-1185">Reference proteome</keyword>
<dbReference type="Gene3D" id="3.80.10.10">
    <property type="entry name" value="Ribonuclease Inhibitor"/>
    <property type="match status" value="2"/>
</dbReference>
<dbReference type="PANTHER" id="PTHR48051">
    <property type="match status" value="1"/>
</dbReference>
<evidence type="ECO:0008006" key="5">
    <source>
        <dbReference type="Google" id="ProtNLM"/>
    </source>
</evidence>
<dbReference type="PANTHER" id="PTHR48051:SF1">
    <property type="entry name" value="RAS SUPPRESSOR PROTEIN 1"/>
    <property type="match status" value="1"/>
</dbReference>
<reference evidence="3 4" key="1">
    <citation type="submission" date="2023-04" db="EMBL/GenBank/DDBJ databases">
        <title>Genome of Basidiobolus ranarum AG-B5.</title>
        <authorList>
            <person name="Stajich J.E."/>
            <person name="Carter-House D."/>
            <person name="Gryganskyi A."/>
        </authorList>
    </citation>
    <scope>NUCLEOTIDE SEQUENCE [LARGE SCALE GENOMIC DNA]</scope>
    <source>
        <strain evidence="3 4">AG-B5</strain>
    </source>
</reference>
<evidence type="ECO:0000313" key="4">
    <source>
        <dbReference type="Proteomes" id="UP001479436"/>
    </source>
</evidence>
<protein>
    <recommendedName>
        <fullName evidence="5">Leucine-rich repeat-containing protein 69</fullName>
    </recommendedName>
</protein>
<dbReference type="SMART" id="SM00369">
    <property type="entry name" value="LRR_TYP"/>
    <property type="match status" value="5"/>
</dbReference>
<dbReference type="SMART" id="SM00364">
    <property type="entry name" value="LRR_BAC"/>
    <property type="match status" value="3"/>
</dbReference>
<evidence type="ECO:0000256" key="2">
    <source>
        <dbReference type="ARBA" id="ARBA00022737"/>
    </source>
</evidence>
<dbReference type="InterPro" id="IPR003591">
    <property type="entry name" value="Leu-rich_rpt_typical-subtyp"/>
</dbReference>
<comment type="caution">
    <text evidence="3">The sequence shown here is derived from an EMBL/GenBank/DDBJ whole genome shotgun (WGS) entry which is preliminary data.</text>
</comment>
<dbReference type="EMBL" id="JASJQH010002070">
    <property type="protein sequence ID" value="KAK9760506.1"/>
    <property type="molecule type" value="Genomic_DNA"/>
</dbReference>
<accession>A0ABR2WG56</accession>
<proteinExistence type="predicted"/>
<keyword evidence="1" id="KW-0433">Leucine-rich repeat</keyword>
<dbReference type="PROSITE" id="PS51450">
    <property type="entry name" value="LRR"/>
    <property type="match status" value="1"/>
</dbReference>
<dbReference type="InterPro" id="IPR050216">
    <property type="entry name" value="LRR_domain-containing"/>
</dbReference>
<dbReference type="InterPro" id="IPR032675">
    <property type="entry name" value="LRR_dom_sf"/>
</dbReference>
<dbReference type="InterPro" id="IPR001611">
    <property type="entry name" value="Leu-rich_rpt"/>
</dbReference>
<name>A0ABR2WG56_9FUNG</name>
<gene>
    <name evidence="3" type="ORF">K7432_015387</name>
</gene>
<sequence>MSRAFFQEPKCFTTITGLKILLNRQQSGLWVDGNAARWRKFLRILSSLTRREPTKVIKLSPSYQNIVLLDLQNTGLSQLSEVVFDLVYLKEVRLRGNLLEEIPLKCSVWKYLEVCDLSYNRLTSIPSEVLKAWSSTLKVLGLGGNLLQELPQEIGELKELVALGLRDNQITSLPELSGLTKLNALNVAHNRLKTLPSSISDCAGLETIFAFNNEIIHIPSSLGKMKKLHSLFLTKNFIRYLPADILEIPDLVLQISEDFLTFHLDGVENNLVPLPSLREITGLLILKNFTTKSLPQLPIRLDQFLRANTSHHCTICHREVLESGVKILEKSKLFGMLIPFMHIVCSTHCLRTIKSRNKELESLQMESSN</sequence>
<dbReference type="Proteomes" id="UP001479436">
    <property type="component" value="Unassembled WGS sequence"/>
</dbReference>
<evidence type="ECO:0000256" key="1">
    <source>
        <dbReference type="ARBA" id="ARBA00022614"/>
    </source>
</evidence>
<dbReference type="SUPFAM" id="SSF52058">
    <property type="entry name" value="L domain-like"/>
    <property type="match status" value="1"/>
</dbReference>